<proteinExistence type="predicted"/>
<dbReference type="Proteomes" id="UP000623958">
    <property type="component" value="Unassembled WGS sequence"/>
</dbReference>
<reference evidence="1" key="2">
    <citation type="submission" date="2020-09" db="EMBL/GenBank/DDBJ databases">
        <authorList>
            <person name="Sun Q."/>
            <person name="Ohkuma M."/>
        </authorList>
    </citation>
    <scope>NUCLEOTIDE SEQUENCE</scope>
    <source>
        <strain evidence="1">JCM 13306</strain>
    </source>
</reference>
<evidence type="ECO:0000313" key="2">
    <source>
        <dbReference type="Proteomes" id="UP000623958"/>
    </source>
</evidence>
<name>A0A919F8J7_9XANT</name>
<comment type="caution">
    <text evidence="1">The sequence shown here is derived from an EMBL/GenBank/DDBJ whole genome shotgun (WGS) entry which is preliminary data.</text>
</comment>
<protein>
    <submittedName>
        <fullName evidence="1">Uncharacterized protein</fullName>
    </submittedName>
</protein>
<organism evidence="1 2">
    <name type="scientific">Xanthomonas boreopolis</name>
    <dbReference type="NCBI Taxonomy" id="86183"/>
    <lineage>
        <taxon>Bacteria</taxon>
        <taxon>Pseudomonadati</taxon>
        <taxon>Pseudomonadota</taxon>
        <taxon>Gammaproteobacteria</taxon>
        <taxon>Lysobacterales</taxon>
        <taxon>Lysobacteraceae</taxon>
        <taxon>Xanthomonas</taxon>
    </lineage>
</organism>
<dbReference type="RefSeq" id="WP_434029350.1">
    <property type="nucleotide sequence ID" value="NZ_BNBA01000015.1"/>
</dbReference>
<keyword evidence="2" id="KW-1185">Reference proteome</keyword>
<gene>
    <name evidence="1" type="ORF">GCM10009090_21300</name>
</gene>
<dbReference type="EMBL" id="BNBA01000015">
    <property type="protein sequence ID" value="GHH54452.1"/>
    <property type="molecule type" value="Genomic_DNA"/>
</dbReference>
<evidence type="ECO:0000313" key="1">
    <source>
        <dbReference type="EMBL" id="GHH54452.1"/>
    </source>
</evidence>
<dbReference type="AlphaFoldDB" id="A0A919F8J7"/>
<accession>A0A919F8J7</accession>
<sequence length="137" mass="14589">MRDVAEEDVFRASLPAAVRLLSMQCARHLPAGTLGNAEAAEALAAMIEDGCGDDLRGHLIHFAIRVGARRLADAATCLARIGRGGAARIASEQAQLVGSLQYPLTVERDEEAVATLRRLGPTYARLLAALQDAGRER</sequence>
<reference evidence="1" key="1">
    <citation type="journal article" date="2014" name="Int. J. Syst. Evol. Microbiol.">
        <title>Complete genome sequence of Corynebacterium casei LMG S-19264T (=DSM 44701T), isolated from a smear-ripened cheese.</title>
        <authorList>
            <consortium name="US DOE Joint Genome Institute (JGI-PGF)"/>
            <person name="Walter F."/>
            <person name="Albersmeier A."/>
            <person name="Kalinowski J."/>
            <person name="Ruckert C."/>
        </authorList>
    </citation>
    <scope>NUCLEOTIDE SEQUENCE</scope>
    <source>
        <strain evidence="1">JCM 13306</strain>
    </source>
</reference>